<dbReference type="GO" id="GO:0003677">
    <property type="term" value="F:DNA binding"/>
    <property type="evidence" value="ECO:0007669"/>
    <property type="project" value="UniProtKB-KW"/>
</dbReference>
<dbReference type="SUPFAM" id="SSF56349">
    <property type="entry name" value="DNA breaking-rejoining enzymes"/>
    <property type="match status" value="1"/>
</dbReference>
<accession>A0A0S3K9T8</accession>
<reference evidence="7 9" key="1">
    <citation type="submission" date="2014-12" db="EMBL/GenBank/DDBJ databases">
        <title>Draft genome sequences of 29 type strains of Enterococci.</title>
        <authorList>
            <person name="Zhong Z."/>
            <person name="Sun Z."/>
            <person name="Liu W."/>
            <person name="Zhang W."/>
            <person name="Zhang H."/>
        </authorList>
    </citation>
    <scope>NUCLEOTIDE SEQUENCE [LARGE SCALE GENOMIC DNA]</scope>
    <source>
        <strain evidence="7 9">DSM 22801</strain>
    </source>
</reference>
<dbReference type="OrthoDB" id="9803188at2"/>
<dbReference type="KEGG" id="ess:ATZ33_06725"/>
<protein>
    <submittedName>
        <fullName evidence="6">Integrase</fullName>
    </submittedName>
</protein>
<evidence type="ECO:0000256" key="3">
    <source>
        <dbReference type="ARBA" id="ARBA00023125"/>
    </source>
</evidence>
<dbReference type="EMBL" id="CP013614">
    <property type="protein sequence ID" value="ALS01072.1"/>
    <property type="molecule type" value="Genomic_DNA"/>
</dbReference>
<dbReference type="GO" id="GO:0015074">
    <property type="term" value="P:DNA integration"/>
    <property type="evidence" value="ECO:0007669"/>
    <property type="project" value="UniProtKB-KW"/>
</dbReference>
<dbReference type="Proteomes" id="UP000183039">
    <property type="component" value="Unassembled WGS sequence"/>
</dbReference>
<name>A0A0S3K9T8_9ENTE</name>
<dbReference type="PROSITE" id="PS51898">
    <property type="entry name" value="TYR_RECOMBINASE"/>
    <property type="match status" value="1"/>
</dbReference>
<feature type="domain" description="Tyr recombinase" evidence="5">
    <location>
        <begin position="175"/>
        <end position="383"/>
    </location>
</feature>
<evidence type="ECO:0000259" key="5">
    <source>
        <dbReference type="PROSITE" id="PS51898"/>
    </source>
</evidence>
<dbReference type="InterPro" id="IPR002104">
    <property type="entry name" value="Integrase_catalytic"/>
</dbReference>
<dbReference type="Gene3D" id="1.10.150.130">
    <property type="match status" value="1"/>
</dbReference>
<evidence type="ECO:0000313" key="6">
    <source>
        <dbReference type="EMBL" id="ALS01072.1"/>
    </source>
</evidence>
<evidence type="ECO:0000313" key="7">
    <source>
        <dbReference type="EMBL" id="OJG91701.1"/>
    </source>
</evidence>
<dbReference type="AlphaFoldDB" id="A0A0S3K9T8"/>
<dbReference type="InterPro" id="IPR028259">
    <property type="entry name" value="AP2-like_int_N"/>
</dbReference>
<dbReference type="RefSeq" id="WP_071877705.1">
    <property type="nucleotide sequence ID" value="NZ_JXLC01000011.1"/>
</dbReference>
<dbReference type="Pfam" id="PF14657">
    <property type="entry name" value="Arm-DNA-bind_4"/>
    <property type="match status" value="1"/>
</dbReference>
<evidence type="ECO:0000256" key="4">
    <source>
        <dbReference type="ARBA" id="ARBA00023172"/>
    </source>
</evidence>
<evidence type="ECO:0000256" key="2">
    <source>
        <dbReference type="ARBA" id="ARBA00022908"/>
    </source>
</evidence>
<dbReference type="CDD" id="cd01189">
    <property type="entry name" value="INT_ICEBs1_C_like"/>
    <property type="match status" value="1"/>
</dbReference>
<dbReference type="InterPro" id="IPR011010">
    <property type="entry name" value="DNA_brk_join_enz"/>
</dbReference>
<evidence type="ECO:0000313" key="8">
    <source>
        <dbReference type="Proteomes" id="UP000065511"/>
    </source>
</evidence>
<sequence length="396" mass="47199">MSVSFKQYTKYNQKLWKFQCYFGKTEFGEEIRTTRSGFLTKKEAQQVYRQLQLDFDKNLLKMNGNITFEELYEEFIEQYRLKVKPSTIMITRRAIEDHALEYFGEKKLNDISVRFCTQVNRRWIRDGYKQAYYFRRAVAQILQYGVQQELINENPMRKTEAIKRQEIDENLVATETMSVYTPKELAIFLDCCKKHGNKKIETYFRVLSYTGARKSEILALEWNDINFETKKLIISKTLAEVESDPNTKITKVASQSAKTNAGKRTISIDSETMAMLQEWQTRQQFEFKVLGIRATNKHQLVFPNKENKFCRPGQANDWYDVIATKYKLKRITLHEFRKTHVSLCAMADMNLEDIMYRVGHKDSKMTRQVYNYFYPEREERSADQFAQFIEKEKYLF</sequence>
<dbReference type="InterPro" id="IPR050808">
    <property type="entry name" value="Phage_Integrase"/>
</dbReference>
<dbReference type="Gene3D" id="1.10.443.10">
    <property type="entry name" value="Intergrase catalytic core"/>
    <property type="match status" value="1"/>
</dbReference>
<keyword evidence="2" id="KW-0229">DNA integration</keyword>
<dbReference type="InterPro" id="IPR004107">
    <property type="entry name" value="Integrase_SAM-like_N"/>
</dbReference>
<comment type="similarity">
    <text evidence="1">Belongs to the 'phage' integrase family.</text>
</comment>
<dbReference type="Pfam" id="PF00589">
    <property type="entry name" value="Phage_integrase"/>
    <property type="match status" value="1"/>
</dbReference>
<dbReference type="Proteomes" id="UP000065511">
    <property type="component" value="Chromosome"/>
</dbReference>
<proteinExistence type="inferred from homology"/>
<dbReference type="EMBL" id="JXLC01000011">
    <property type="protein sequence ID" value="OJG91701.1"/>
    <property type="molecule type" value="Genomic_DNA"/>
</dbReference>
<keyword evidence="8" id="KW-1185">Reference proteome</keyword>
<dbReference type="InterPro" id="IPR010998">
    <property type="entry name" value="Integrase_recombinase_N"/>
</dbReference>
<dbReference type="InterPro" id="IPR013762">
    <property type="entry name" value="Integrase-like_cat_sf"/>
</dbReference>
<gene>
    <name evidence="6" type="ORF">ATZ33_06725</name>
    <name evidence="7" type="ORF">RV15_GL000368</name>
</gene>
<evidence type="ECO:0000313" key="9">
    <source>
        <dbReference type="Proteomes" id="UP000183039"/>
    </source>
</evidence>
<reference evidence="6 8" key="2">
    <citation type="submission" date="2015-12" db="EMBL/GenBank/DDBJ databases">
        <authorList>
            <person name="Lauer A."/>
            <person name="Humrighouse B."/>
            <person name="Loparev V."/>
            <person name="Shewmaker P.L."/>
            <person name="Whitney A.M."/>
            <person name="McLaughlin R.W."/>
        </authorList>
    </citation>
    <scope>NUCLEOTIDE SEQUENCE [LARGE SCALE GENOMIC DNA]</scope>
    <source>
        <strain evidence="6 8">LMG 23085</strain>
    </source>
</reference>
<evidence type="ECO:0000256" key="1">
    <source>
        <dbReference type="ARBA" id="ARBA00008857"/>
    </source>
</evidence>
<organism evidence="7 9">
    <name type="scientific">Enterococcus silesiacus</name>
    <dbReference type="NCBI Taxonomy" id="332949"/>
    <lineage>
        <taxon>Bacteria</taxon>
        <taxon>Bacillati</taxon>
        <taxon>Bacillota</taxon>
        <taxon>Bacilli</taxon>
        <taxon>Lactobacillales</taxon>
        <taxon>Enterococcaceae</taxon>
        <taxon>Enterococcus</taxon>
    </lineage>
</organism>
<dbReference type="Pfam" id="PF14659">
    <property type="entry name" value="Phage_int_SAM_3"/>
    <property type="match status" value="1"/>
</dbReference>
<dbReference type="PANTHER" id="PTHR30629">
    <property type="entry name" value="PROPHAGE INTEGRASE"/>
    <property type="match status" value="1"/>
</dbReference>
<dbReference type="GO" id="GO:0006310">
    <property type="term" value="P:DNA recombination"/>
    <property type="evidence" value="ECO:0007669"/>
    <property type="project" value="UniProtKB-KW"/>
</dbReference>
<keyword evidence="3" id="KW-0238">DNA-binding</keyword>
<keyword evidence="4" id="KW-0233">DNA recombination</keyword>
<dbReference type="PANTHER" id="PTHR30629:SF2">
    <property type="entry name" value="PROPHAGE INTEGRASE INTS-RELATED"/>
    <property type="match status" value="1"/>
</dbReference>